<feature type="transmembrane region" description="Helical" evidence="2">
    <location>
        <begin position="24"/>
        <end position="57"/>
    </location>
</feature>
<sequence>MTITLSEISSSHIGGDRHTSSSLVLFFLLAIFIIAIVVAAFPIVAIFPVIAVFFITVLPILISLIVFVVAIVIVIVIVIIIIIILIFFLILFVVLVVFSIILVVLIFVLAVLQLSIFCIRKSLVAAPIRLRSSPNGYRAWPFWCFRDRSRIWIPPSTLGKRAGKWKGTHESDNSNGEAHIDDNRL</sequence>
<protein>
    <submittedName>
        <fullName evidence="3">Uncharacterized protein</fullName>
    </submittedName>
</protein>
<gene>
    <name evidence="3" type="ORF">PDIGIT_LOCUS13453</name>
</gene>
<name>A0A9W4XQU9_9PLEO</name>
<keyword evidence="2" id="KW-1133">Transmembrane helix</keyword>
<feature type="compositionally biased region" description="Basic and acidic residues" evidence="1">
    <location>
        <begin position="167"/>
        <end position="185"/>
    </location>
</feature>
<keyword evidence="2" id="KW-0812">Transmembrane</keyword>
<dbReference type="EMBL" id="CAOQHR010000010">
    <property type="protein sequence ID" value="CAI6340278.1"/>
    <property type="molecule type" value="Genomic_DNA"/>
</dbReference>
<evidence type="ECO:0000256" key="1">
    <source>
        <dbReference type="SAM" id="MobiDB-lite"/>
    </source>
</evidence>
<accession>A0A9W4XQU9</accession>
<comment type="caution">
    <text evidence="3">The sequence shown here is derived from an EMBL/GenBank/DDBJ whole genome shotgun (WGS) entry which is preliminary data.</text>
</comment>
<proteinExistence type="predicted"/>
<keyword evidence="2" id="KW-0472">Membrane</keyword>
<organism evidence="3 4">
    <name type="scientific">Periconia digitata</name>
    <dbReference type="NCBI Taxonomy" id="1303443"/>
    <lineage>
        <taxon>Eukaryota</taxon>
        <taxon>Fungi</taxon>
        <taxon>Dikarya</taxon>
        <taxon>Ascomycota</taxon>
        <taxon>Pezizomycotina</taxon>
        <taxon>Dothideomycetes</taxon>
        <taxon>Pleosporomycetidae</taxon>
        <taxon>Pleosporales</taxon>
        <taxon>Massarineae</taxon>
        <taxon>Periconiaceae</taxon>
        <taxon>Periconia</taxon>
    </lineage>
</organism>
<dbReference type="AlphaFoldDB" id="A0A9W4XQU9"/>
<evidence type="ECO:0000256" key="2">
    <source>
        <dbReference type="SAM" id="Phobius"/>
    </source>
</evidence>
<evidence type="ECO:0000313" key="3">
    <source>
        <dbReference type="EMBL" id="CAI6340278.1"/>
    </source>
</evidence>
<reference evidence="3" key="1">
    <citation type="submission" date="2023-01" db="EMBL/GenBank/DDBJ databases">
        <authorList>
            <person name="Van Ghelder C."/>
            <person name="Rancurel C."/>
        </authorList>
    </citation>
    <scope>NUCLEOTIDE SEQUENCE</scope>
    <source>
        <strain evidence="3">CNCM I-4278</strain>
    </source>
</reference>
<dbReference type="Proteomes" id="UP001152607">
    <property type="component" value="Unassembled WGS sequence"/>
</dbReference>
<keyword evidence="4" id="KW-1185">Reference proteome</keyword>
<feature type="transmembrane region" description="Helical" evidence="2">
    <location>
        <begin position="96"/>
        <end position="119"/>
    </location>
</feature>
<feature type="transmembrane region" description="Helical" evidence="2">
    <location>
        <begin position="64"/>
        <end position="90"/>
    </location>
</feature>
<feature type="region of interest" description="Disordered" evidence="1">
    <location>
        <begin position="160"/>
        <end position="185"/>
    </location>
</feature>
<evidence type="ECO:0000313" key="4">
    <source>
        <dbReference type="Proteomes" id="UP001152607"/>
    </source>
</evidence>